<dbReference type="EMBL" id="JAUEPT010000021">
    <property type="protein sequence ID" value="KAK0443834.1"/>
    <property type="molecule type" value="Genomic_DNA"/>
</dbReference>
<gene>
    <name evidence="1" type="ORF">EV421DRAFT_1903424</name>
</gene>
<comment type="caution">
    <text evidence="1">The sequence shown here is derived from an EMBL/GenBank/DDBJ whole genome shotgun (WGS) entry which is preliminary data.</text>
</comment>
<sequence>MSTYDVVMPSTSLKKLLDASSPTASLVSSIPQAANRLLVRGPVGNTFAILSNTLPTSTDTVPSAPKRCDTTYNYYSIST</sequence>
<keyword evidence="2" id="KW-1185">Reference proteome</keyword>
<dbReference type="Proteomes" id="UP001175226">
    <property type="component" value="Unassembled WGS sequence"/>
</dbReference>
<reference evidence="1" key="1">
    <citation type="submission" date="2023-06" db="EMBL/GenBank/DDBJ databases">
        <authorList>
            <consortium name="Lawrence Berkeley National Laboratory"/>
            <person name="Ahrendt S."/>
            <person name="Sahu N."/>
            <person name="Indic B."/>
            <person name="Wong-Bajracharya J."/>
            <person name="Merenyi Z."/>
            <person name="Ke H.-M."/>
            <person name="Monk M."/>
            <person name="Kocsube S."/>
            <person name="Drula E."/>
            <person name="Lipzen A."/>
            <person name="Balint B."/>
            <person name="Henrissat B."/>
            <person name="Andreopoulos B."/>
            <person name="Martin F.M."/>
            <person name="Harder C.B."/>
            <person name="Rigling D."/>
            <person name="Ford K.L."/>
            <person name="Foster G.D."/>
            <person name="Pangilinan J."/>
            <person name="Papanicolaou A."/>
            <person name="Barry K."/>
            <person name="LaButti K."/>
            <person name="Viragh M."/>
            <person name="Koriabine M."/>
            <person name="Yan M."/>
            <person name="Riley R."/>
            <person name="Champramary S."/>
            <person name="Plett K.L."/>
            <person name="Tsai I.J."/>
            <person name="Slot J."/>
            <person name="Sipos G."/>
            <person name="Plett J."/>
            <person name="Nagy L.G."/>
            <person name="Grigoriev I.V."/>
        </authorList>
    </citation>
    <scope>NUCLEOTIDE SEQUENCE</scope>
    <source>
        <strain evidence="1">FPL87.14</strain>
    </source>
</reference>
<organism evidence="1 2">
    <name type="scientific">Armillaria borealis</name>
    <dbReference type="NCBI Taxonomy" id="47425"/>
    <lineage>
        <taxon>Eukaryota</taxon>
        <taxon>Fungi</taxon>
        <taxon>Dikarya</taxon>
        <taxon>Basidiomycota</taxon>
        <taxon>Agaricomycotina</taxon>
        <taxon>Agaricomycetes</taxon>
        <taxon>Agaricomycetidae</taxon>
        <taxon>Agaricales</taxon>
        <taxon>Marasmiineae</taxon>
        <taxon>Physalacriaceae</taxon>
        <taxon>Armillaria</taxon>
    </lineage>
</organism>
<proteinExistence type="predicted"/>
<protein>
    <submittedName>
        <fullName evidence="1">Uncharacterized protein</fullName>
    </submittedName>
</protein>
<evidence type="ECO:0000313" key="2">
    <source>
        <dbReference type="Proteomes" id="UP001175226"/>
    </source>
</evidence>
<evidence type="ECO:0000313" key="1">
    <source>
        <dbReference type="EMBL" id="KAK0443834.1"/>
    </source>
</evidence>
<dbReference type="AlphaFoldDB" id="A0AA39JJW9"/>
<accession>A0AA39JJW9</accession>
<name>A0AA39JJW9_9AGAR</name>